<feature type="transmembrane region" description="Helical" evidence="1">
    <location>
        <begin position="7"/>
        <end position="28"/>
    </location>
</feature>
<keyword evidence="1" id="KW-0472">Membrane</keyword>
<dbReference type="RefSeq" id="WP_071865357.1">
    <property type="nucleotide sequence ID" value="NZ_JBHLVQ010000008.1"/>
</dbReference>
<reference evidence="2 3" key="1">
    <citation type="submission" date="2014-12" db="EMBL/GenBank/DDBJ databases">
        <title>Draft genome sequences of 29 type strains of Enterococci.</title>
        <authorList>
            <person name="Zhong Z."/>
            <person name="Sun Z."/>
            <person name="Liu W."/>
            <person name="Zhang W."/>
            <person name="Zhang H."/>
        </authorList>
    </citation>
    <scope>NUCLEOTIDE SEQUENCE [LARGE SCALE GENOMIC DNA]</scope>
    <source>
        <strain evidence="2 3">DSM 21207</strain>
    </source>
</reference>
<feature type="transmembrane region" description="Helical" evidence="1">
    <location>
        <begin position="301"/>
        <end position="324"/>
    </location>
</feature>
<evidence type="ECO:0000256" key="1">
    <source>
        <dbReference type="SAM" id="Phobius"/>
    </source>
</evidence>
<dbReference type="EMBL" id="JXKG01000017">
    <property type="protein sequence ID" value="OJG14506.1"/>
    <property type="molecule type" value="Genomic_DNA"/>
</dbReference>
<feature type="transmembrane region" description="Helical" evidence="1">
    <location>
        <begin position="171"/>
        <end position="186"/>
    </location>
</feature>
<feature type="transmembrane region" description="Helical" evidence="1">
    <location>
        <begin position="105"/>
        <end position="125"/>
    </location>
</feature>
<sequence length="372" mass="42926">MESKKRLSISILFMFLYNFLKILSFSNLKIVSDVSLLVTISLYGLILSLIPSMLLKRYRWNLLFIILAIFGILISKFDGLTNYFTILIVIIALADQDITPYLKAVYYSLILGSLTVLFLRFLGYIPDRVVISPRGIVRHTLGFGSARGISEAYLSFTQLFVYLKFSKLKKWWLLILLLPIFGLNIISDARAATILCALFLVLVYIIKFMNIERKLTARLYVITNLVYIFSASLIFLGSYYYKYNSLWKKLDGIVSQRFQLGNWYLTYYPIKLLGQDIPVNLDRETLISRFNRNYLMLDSGFMTMLVEAGLVITIIFTIIIFIAFKRLKDEKNNIGLIIWIVSSLNLFQTRLLNPAGLETILLSKAFNLSKKK</sequence>
<dbReference type="AlphaFoldDB" id="A0A1L8R472"/>
<organism evidence="2 3">
    <name type="scientific">Enterococcus canintestini</name>
    <dbReference type="NCBI Taxonomy" id="317010"/>
    <lineage>
        <taxon>Bacteria</taxon>
        <taxon>Bacillati</taxon>
        <taxon>Bacillota</taxon>
        <taxon>Bacilli</taxon>
        <taxon>Lactobacillales</taxon>
        <taxon>Enterococcaceae</taxon>
        <taxon>Enterococcus</taxon>
    </lineage>
</organism>
<feature type="transmembrane region" description="Helical" evidence="1">
    <location>
        <begin position="192"/>
        <end position="209"/>
    </location>
</feature>
<comment type="caution">
    <text evidence="2">The sequence shown here is derived from an EMBL/GenBank/DDBJ whole genome shotgun (WGS) entry which is preliminary data.</text>
</comment>
<feature type="transmembrane region" description="Helical" evidence="1">
    <location>
        <begin position="221"/>
        <end position="241"/>
    </location>
</feature>
<accession>A0A1L8R472</accession>
<feature type="transmembrane region" description="Helical" evidence="1">
    <location>
        <begin position="34"/>
        <end position="55"/>
    </location>
</feature>
<evidence type="ECO:0000313" key="3">
    <source>
        <dbReference type="Proteomes" id="UP000182835"/>
    </source>
</evidence>
<gene>
    <name evidence="2" type="ORF">RU96_GL000836</name>
</gene>
<name>A0A1L8R472_9ENTE</name>
<dbReference type="Proteomes" id="UP000182835">
    <property type="component" value="Unassembled WGS sequence"/>
</dbReference>
<feature type="transmembrane region" description="Helical" evidence="1">
    <location>
        <begin position="62"/>
        <end position="93"/>
    </location>
</feature>
<proteinExistence type="predicted"/>
<protein>
    <recommendedName>
        <fullName evidence="4">Polymerase</fullName>
    </recommendedName>
</protein>
<evidence type="ECO:0008006" key="4">
    <source>
        <dbReference type="Google" id="ProtNLM"/>
    </source>
</evidence>
<dbReference type="STRING" id="317010.RU96_GL000836"/>
<evidence type="ECO:0000313" key="2">
    <source>
        <dbReference type="EMBL" id="OJG14506.1"/>
    </source>
</evidence>
<keyword evidence="1" id="KW-1133">Transmembrane helix</keyword>
<keyword evidence="1" id="KW-0812">Transmembrane</keyword>